<dbReference type="PRINTS" id="PR00196">
    <property type="entry name" value="ANNEXIN"/>
</dbReference>
<comment type="similarity">
    <text evidence="2">Belongs to the annexin family.</text>
</comment>
<name>A0A0R3SPK6_HYMDI</name>
<organism evidence="8">
    <name type="scientific">Hymenolepis diminuta</name>
    <name type="common">Rat tapeworm</name>
    <dbReference type="NCBI Taxonomy" id="6216"/>
    <lineage>
        <taxon>Eukaryota</taxon>
        <taxon>Metazoa</taxon>
        <taxon>Spiralia</taxon>
        <taxon>Lophotrochozoa</taxon>
        <taxon>Platyhelminthes</taxon>
        <taxon>Cestoda</taxon>
        <taxon>Eucestoda</taxon>
        <taxon>Cyclophyllidea</taxon>
        <taxon>Hymenolepididae</taxon>
        <taxon>Hymenolepis</taxon>
    </lineage>
</organism>
<evidence type="ECO:0000256" key="4">
    <source>
        <dbReference type="ARBA" id="ARBA00022737"/>
    </source>
</evidence>
<reference evidence="6 7" key="2">
    <citation type="submission" date="2018-11" db="EMBL/GenBank/DDBJ databases">
        <authorList>
            <consortium name="Pathogen Informatics"/>
        </authorList>
    </citation>
    <scope>NUCLEOTIDE SEQUENCE [LARGE SCALE GENOMIC DNA]</scope>
</reference>
<dbReference type="GO" id="GO:0001786">
    <property type="term" value="F:phosphatidylserine binding"/>
    <property type="evidence" value="ECO:0007669"/>
    <property type="project" value="TreeGrafter"/>
</dbReference>
<dbReference type="SUPFAM" id="SSF47874">
    <property type="entry name" value="Annexin"/>
    <property type="match status" value="1"/>
</dbReference>
<dbReference type="GO" id="GO:0005509">
    <property type="term" value="F:calcium ion binding"/>
    <property type="evidence" value="ECO:0007669"/>
    <property type="project" value="InterPro"/>
</dbReference>
<dbReference type="PROSITE" id="PS51897">
    <property type="entry name" value="ANNEXIN_2"/>
    <property type="match status" value="2"/>
</dbReference>
<dbReference type="GO" id="GO:0005886">
    <property type="term" value="C:plasma membrane"/>
    <property type="evidence" value="ECO:0007669"/>
    <property type="project" value="TreeGrafter"/>
</dbReference>
<dbReference type="GO" id="GO:0005737">
    <property type="term" value="C:cytoplasm"/>
    <property type="evidence" value="ECO:0007669"/>
    <property type="project" value="TreeGrafter"/>
</dbReference>
<dbReference type="SMART" id="SM00335">
    <property type="entry name" value="ANX"/>
    <property type="match status" value="2"/>
</dbReference>
<dbReference type="EMBL" id="UYSG01010887">
    <property type="protein sequence ID" value="VDL59224.1"/>
    <property type="molecule type" value="Genomic_DNA"/>
</dbReference>
<dbReference type="Proteomes" id="UP000274504">
    <property type="component" value="Unassembled WGS sequence"/>
</dbReference>
<dbReference type="GO" id="GO:0005544">
    <property type="term" value="F:calcium-dependent phospholipid binding"/>
    <property type="evidence" value="ECO:0007669"/>
    <property type="project" value="InterPro"/>
</dbReference>
<proteinExistence type="inferred from homology"/>
<gene>
    <name evidence="6" type="ORF">HDID_LOCUS6906</name>
</gene>
<dbReference type="WBParaSite" id="HDID_0000690801-mRNA-1">
    <property type="protein sequence ID" value="HDID_0000690801-mRNA-1"/>
    <property type="gene ID" value="HDID_0000690801"/>
</dbReference>
<evidence type="ECO:0000256" key="2">
    <source>
        <dbReference type="ARBA" id="ARBA00007831"/>
    </source>
</evidence>
<dbReference type="Pfam" id="PF00191">
    <property type="entry name" value="Annexin"/>
    <property type="match status" value="2"/>
</dbReference>
<evidence type="ECO:0000313" key="8">
    <source>
        <dbReference type="WBParaSite" id="HDID_0000690801-mRNA-1"/>
    </source>
</evidence>
<keyword evidence="4" id="KW-0677">Repeat</keyword>
<evidence type="ECO:0000313" key="7">
    <source>
        <dbReference type="Proteomes" id="UP000274504"/>
    </source>
</evidence>
<dbReference type="OrthoDB" id="37886at2759"/>
<accession>A0A0R3SPK6</accession>
<dbReference type="InterPro" id="IPR018502">
    <property type="entry name" value="Annexin_repeat"/>
</dbReference>
<dbReference type="GO" id="GO:0005576">
    <property type="term" value="C:extracellular region"/>
    <property type="evidence" value="ECO:0007669"/>
    <property type="project" value="UniProtKB-SubCell"/>
</dbReference>
<evidence type="ECO:0000313" key="6">
    <source>
        <dbReference type="EMBL" id="VDL59224.1"/>
    </source>
</evidence>
<comment type="subcellular location">
    <subcellularLocation>
        <location evidence="1">Secreted</location>
    </subcellularLocation>
</comment>
<keyword evidence="3" id="KW-0964">Secreted</keyword>
<keyword evidence="5" id="KW-0041">Annexin</keyword>
<evidence type="ECO:0000256" key="3">
    <source>
        <dbReference type="ARBA" id="ARBA00022525"/>
    </source>
</evidence>
<dbReference type="STRING" id="6216.A0A0R3SPK6"/>
<dbReference type="InterPro" id="IPR037104">
    <property type="entry name" value="Annexin_sf"/>
</dbReference>
<protein>
    <submittedName>
        <fullName evidence="8">Annexin</fullName>
    </submittedName>
</protein>
<evidence type="ECO:0000256" key="5">
    <source>
        <dbReference type="ARBA" id="ARBA00023216"/>
    </source>
</evidence>
<sequence>MALQLPTDFLRSDRSTISPWPSFNPEQDANDLHEAITGLGYNFDTCKQNLEEDLEQGLSGDFENVVQSTLKDVPEMKAIALRKAMEGLGTSEQVLIQILSVASNNEIQQIKEAYTRVFECDLEIDITNETSEDFQSIMLLLLKAERNEDPIVDQARVANDAFMICKYGKRIYATEEGVLTKILTTRSFAHIKSLANYYKQIDLQNIKEAYHKMAEKPLIEDIAVETSGDYKNMLIALVKGNFEEILVDEN</sequence>
<dbReference type="Gene3D" id="1.10.220.10">
    <property type="entry name" value="Annexin"/>
    <property type="match status" value="2"/>
</dbReference>
<evidence type="ECO:0000256" key="1">
    <source>
        <dbReference type="ARBA" id="ARBA00004613"/>
    </source>
</evidence>
<dbReference type="FunFam" id="1.10.220.10:FF:000005">
    <property type="entry name" value="Annexin"/>
    <property type="match status" value="1"/>
</dbReference>
<dbReference type="PANTHER" id="PTHR10502">
    <property type="entry name" value="ANNEXIN"/>
    <property type="match status" value="1"/>
</dbReference>
<reference evidence="8" key="1">
    <citation type="submission" date="2017-02" db="UniProtKB">
        <authorList>
            <consortium name="WormBaseParasite"/>
        </authorList>
    </citation>
    <scope>IDENTIFICATION</scope>
</reference>
<dbReference type="InterPro" id="IPR001464">
    <property type="entry name" value="Annexin"/>
</dbReference>
<dbReference type="AlphaFoldDB" id="A0A0R3SPK6"/>
<dbReference type="PANTHER" id="PTHR10502:SF102">
    <property type="entry name" value="ANNEXIN B11"/>
    <property type="match status" value="1"/>
</dbReference>